<keyword evidence="3" id="KW-0804">Transcription</keyword>
<evidence type="ECO:0000313" key="9">
    <source>
        <dbReference type="Proteomes" id="UP000014254"/>
    </source>
</evidence>
<dbReference type="OrthoDB" id="2143914at2759"/>
<proteinExistence type="predicted"/>
<evidence type="ECO:0000259" key="6">
    <source>
        <dbReference type="PROSITE" id="PS50090"/>
    </source>
</evidence>
<protein>
    <submittedName>
        <fullName evidence="8">Uncharacterized protein</fullName>
    </submittedName>
</protein>
<dbReference type="eggNOG" id="KOG0048">
    <property type="taxonomic scope" value="Eukaryota"/>
</dbReference>
<dbReference type="GO" id="GO:0019185">
    <property type="term" value="C:snRNA-activating protein complex"/>
    <property type="evidence" value="ECO:0007669"/>
    <property type="project" value="TreeGrafter"/>
</dbReference>
<dbReference type="Gene3D" id="1.10.10.60">
    <property type="entry name" value="Homeodomain-like"/>
    <property type="match status" value="3"/>
</dbReference>
<feature type="domain" description="Myb-like" evidence="6">
    <location>
        <begin position="71"/>
        <end position="130"/>
    </location>
</feature>
<dbReference type="GO" id="GO:0000978">
    <property type="term" value="F:RNA polymerase II cis-regulatory region sequence-specific DNA binding"/>
    <property type="evidence" value="ECO:0007669"/>
    <property type="project" value="TreeGrafter"/>
</dbReference>
<evidence type="ECO:0000259" key="7">
    <source>
        <dbReference type="PROSITE" id="PS51294"/>
    </source>
</evidence>
<dbReference type="PANTHER" id="PTHR46621">
    <property type="entry name" value="SNRNA-ACTIVATING PROTEIN COMPLEX SUBUNIT 4"/>
    <property type="match status" value="1"/>
</dbReference>
<evidence type="ECO:0000256" key="5">
    <source>
        <dbReference type="SAM" id="MobiDB-lite"/>
    </source>
</evidence>
<evidence type="ECO:0000256" key="3">
    <source>
        <dbReference type="ARBA" id="ARBA00023163"/>
    </source>
</evidence>
<dbReference type="PROSITE" id="PS51294">
    <property type="entry name" value="HTH_MYB"/>
    <property type="match status" value="3"/>
</dbReference>
<evidence type="ECO:0000313" key="8">
    <source>
        <dbReference type="EMBL" id="EPB92217.1"/>
    </source>
</evidence>
<keyword evidence="2" id="KW-0238">DNA-binding</keyword>
<keyword evidence="1" id="KW-0805">Transcription regulation</keyword>
<reference evidence="9" key="1">
    <citation type="submission" date="2013-05" db="EMBL/GenBank/DDBJ databases">
        <title>The Genome sequence of Mucor circinelloides f. circinelloides 1006PhL.</title>
        <authorList>
            <consortium name="The Broad Institute Genomics Platform"/>
            <person name="Cuomo C."/>
            <person name="Earl A."/>
            <person name="Findley K."/>
            <person name="Lee S.C."/>
            <person name="Walker B."/>
            <person name="Young S."/>
            <person name="Zeng Q."/>
            <person name="Gargeya S."/>
            <person name="Fitzgerald M."/>
            <person name="Haas B."/>
            <person name="Abouelleil A."/>
            <person name="Allen A.W."/>
            <person name="Alvarado L."/>
            <person name="Arachchi H.M."/>
            <person name="Berlin A.M."/>
            <person name="Chapman S.B."/>
            <person name="Gainer-Dewar J."/>
            <person name="Goldberg J."/>
            <person name="Griggs A."/>
            <person name="Gujja S."/>
            <person name="Hansen M."/>
            <person name="Howarth C."/>
            <person name="Imamovic A."/>
            <person name="Ireland A."/>
            <person name="Larimer J."/>
            <person name="McCowan C."/>
            <person name="Murphy C."/>
            <person name="Pearson M."/>
            <person name="Poon T.W."/>
            <person name="Priest M."/>
            <person name="Roberts A."/>
            <person name="Saif S."/>
            <person name="Shea T."/>
            <person name="Sisk P."/>
            <person name="Sykes S."/>
            <person name="Wortman J."/>
            <person name="Nusbaum C."/>
            <person name="Birren B."/>
        </authorList>
    </citation>
    <scope>NUCLEOTIDE SEQUENCE [LARGE SCALE GENOMIC DNA]</scope>
    <source>
        <strain evidence="9">1006PhL</strain>
    </source>
</reference>
<dbReference type="GO" id="GO:0001006">
    <property type="term" value="F:RNA polymerase III type 3 promoter sequence-specific DNA binding"/>
    <property type="evidence" value="ECO:0007669"/>
    <property type="project" value="TreeGrafter"/>
</dbReference>
<keyword evidence="4" id="KW-0539">Nucleus</keyword>
<organism evidence="8 9">
    <name type="scientific">Mucor circinelloides f. circinelloides (strain 1006PhL)</name>
    <name type="common">Mucormycosis agent</name>
    <name type="synonym">Calyptromyces circinelloides</name>
    <dbReference type="NCBI Taxonomy" id="1220926"/>
    <lineage>
        <taxon>Eukaryota</taxon>
        <taxon>Fungi</taxon>
        <taxon>Fungi incertae sedis</taxon>
        <taxon>Mucoromycota</taxon>
        <taxon>Mucoromycotina</taxon>
        <taxon>Mucoromycetes</taxon>
        <taxon>Mucorales</taxon>
        <taxon>Mucorineae</taxon>
        <taxon>Mucoraceae</taxon>
        <taxon>Mucor</taxon>
    </lineage>
</organism>
<evidence type="ECO:0000256" key="4">
    <source>
        <dbReference type="ARBA" id="ARBA00023242"/>
    </source>
</evidence>
<feature type="domain" description="HTH myb-type" evidence="7">
    <location>
        <begin position="131"/>
        <end position="185"/>
    </location>
</feature>
<name>S2JUV5_MUCC1</name>
<dbReference type="CDD" id="cd00167">
    <property type="entry name" value="SANT"/>
    <property type="match status" value="3"/>
</dbReference>
<dbReference type="STRING" id="1220926.S2JUV5"/>
<dbReference type="AlphaFoldDB" id="S2JUV5"/>
<feature type="domain" description="Myb-like" evidence="6">
    <location>
        <begin position="26"/>
        <end position="70"/>
    </location>
</feature>
<dbReference type="VEuPathDB" id="FungiDB:HMPREF1544_00786"/>
<feature type="domain" description="HTH myb-type" evidence="7">
    <location>
        <begin position="25"/>
        <end position="74"/>
    </location>
</feature>
<dbReference type="Proteomes" id="UP000014254">
    <property type="component" value="Unassembled WGS sequence"/>
</dbReference>
<feature type="region of interest" description="Disordered" evidence="5">
    <location>
        <begin position="261"/>
        <end position="283"/>
    </location>
</feature>
<sequence length="420" mass="47202">MSQSKKGVFSVFKQEGNSRQAPFYCRWTEEEDKLLFEAVDMHGPHKWSLIARHIPGRTPVQCSTRWLGALNPHVHKGRWSKEEDEALTAAVKPHLNDASMTEDNLPWSRIAQYIPNRTGIQCQARWTEALDPSVRKGRWRKEEDDMLKIGVERFGCCWIRVAGSIPGRTQRQCRTRWNQIQSKRQKSQEDSTKPVTIKKQQQKKKKRADGDVVQWKPSCQQKAINALSATPIQLAVPDQTPYILLSKQQQAIVIPSEILSPLQSPSSFSSASSSPSSLDEEEADDYFCTSPALTCSSSDTFISNNNNKQQSPSALTAMDAASLLDDFDQSFTAYATDKANETSNHEALFNSLFSSELLNQFDPDLPSLMLLDVPFNHNHTQQQSQAQHQNATISLENLLLDSELFLNYNPSSAESTALSA</sequence>
<dbReference type="InterPro" id="IPR017930">
    <property type="entry name" value="Myb_dom"/>
</dbReference>
<dbReference type="InParanoid" id="S2JUV5"/>
<feature type="domain" description="HTH myb-type" evidence="7">
    <location>
        <begin position="76"/>
        <end position="130"/>
    </location>
</feature>
<dbReference type="EMBL" id="KE123901">
    <property type="protein sequence ID" value="EPB92217.1"/>
    <property type="molecule type" value="Genomic_DNA"/>
</dbReference>
<dbReference type="Pfam" id="PF00249">
    <property type="entry name" value="Myb_DNA-binding"/>
    <property type="match status" value="3"/>
</dbReference>
<keyword evidence="9" id="KW-1185">Reference proteome</keyword>
<dbReference type="SUPFAM" id="SSF46689">
    <property type="entry name" value="Homeodomain-like"/>
    <property type="match status" value="2"/>
</dbReference>
<dbReference type="InterPro" id="IPR051575">
    <property type="entry name" value="Myb-like_DNA-bd"/>
</dbReference>
<accession>S2JUV5</accession>
<dbReference type="SMART" id="SM00717">
    <property type="entry name" value="SANT"/>
    <property type="match status" value="3"/>
</dbReference>
<feature type="domain" description="Myb-like" evidence="6">
    <location>
        <begin position="131"/>
        <end position="181"/>
    </location>
</feature>
<feature type="region of interest" description="Disordered" evidence="5">
    <location>
        <begin position="174"/>
        <end position="212"/>
    </location>
</feature>
<dbReference type="InterPro" id="IPR001005">
    <property type="entry name" value="SANT/Myb"/>
</dbReference>
<evidence type="ECO:0000256" key="1">
    <source>
        <dbReference type="ARBA" id="ARBA00023015"/>
    </source>
</evidence>
<dbReference type="InterPro" id="IPR009057">
    <property type="entry name" value="Homeodomain-like_sf"/>
</dbReference>
<feature type="compositionally biased region" description="Low complexity" evidence="5">
    <location>
        <begin position="261"/>
        <end position="277"/>
    </location>
</feature>
<dbReference type="PROSITE" id="PS50090">
    <property type="entry name" value="MYB_LIKE"/>
    <property type="match status" value="3"/>
</dbReference>
<dbReference type="GO" id="GO:0042796">
    <property type="term" value="P:snRNA transcription by RNA polymerase III"/>
    <property type="evidence" value="ECO:0007669"/>
    <property type="project" value="TreeGrafter"/>
</dbReference>
<dbReference type="PANTHER" id="PTHR46621:SF1">
    <property type="entry name" value="SNRNA-ACTIVATING PROTEIN COMPLEX SUBUNIT 4"/>
    <property type="match status" value="1"/>
</dbReference>
<gene>
    <name evidence="8" type="ORF">HMPREF1544_00786</name>
</gene>
<evidence type="ECO:0000256" key="2">
    <source>
        <dbReference type="ARBA" id="ARBA00023125"/>
    </source>
</evidence>
<dbReference type="GO" id="GO:0042795">
    <property type="term" value="P:snRNA transcription by RNA polymerase II"/>
    <property type="evidence" value="ECO:0007669"/>
    <property type="project" value="TreeGrafter"/>
</dbReference>